<organism evidence="1 2">
    <name type="scientific">Legionella spiritensis</name>
    <dbReference type="NCBI Taxonomy" id="452"/>
    <lineage>
        <taxon>Bacteria</taxon>
        <taxon>Pseudomonadati</taxon>
        <taxon>Pseudomonadota</taxon>
        <taxon>Gammaproteobacteria</taxon>
        <taxon>Legionellales</taxon>
        <taxon>Legionellaceae</taxon>
        <taxon>Legionella</taxon>
    </lineage>
</organism>
<dbReference type="AlphaFoldDB" id="A0A0W0ZAC8"/>
<evidence type="ECO:0000313" key="2">
    <source>
        <dbReference type="Proteomes" id="UP000054877"/>
    </source>
</evidence>
<dbReference type="PATRIC" id="fig|452.5.peg.486"/>
<dbReference type="Pfam" id="PF13665">
    <property type="entry name" value="Tox-PAAR-like"/>
    <property type="match status" value="1"/>
</dbReference>
<dbReference type="RefSeq" id="WP_058482386.1">
    <property type="nucleotide sequence ID" value="NZ_CAAAII010000003.1"/>
</dbReference>
<protein>
    <submittedName>
        <fullName evidence="1">Uncharacterized protein</fullName>
    </submittedName>
</protein>
<dbReference type="STRING" id="452.Lspi_0446"/>
<gene>
    <name evidence="1" type="ORF">Lspi_0446</name>
</gene>
<name>A0A0W0ZAC8_LEGSP</name>
<dbReference type="EMBL" id="LNYX01000005">
    <property type="protein sequence ID" value="KTD65734.1"/>
    <property type="molecule type" value="Genomic_DNA"/>
</dbReference>
<sequence>MTCLSSMQGGTLLARSSDICFDQSGKPQPFDDVGYFTSSINAAYSVLYNNFPSCNLSTSIPISFKDELGVGGGVVSGVNMSVVQPVTGMLNILINGIPACNFGRTTSTNNKNNTTGIHDTPSQFKVLGY</sequence>
<dbReference type="Proteomes" id="UP000054877">
    <property type="component" value="Unassembled WGS sequence"/>
</dbReference>
<comment type="caution">
    <text evidence="1">The sequence shown here is derived from an EMBL/GenBank/DDBJ whole genome shotgun (WGS) entry which is preliminary data.</text>
</comment>
<proteinExistence type="predicted"/>
<keyword evidence="2" id="KW-1185">Reference proteome</keyword>
<accession>A0A0W0ZAC8</accession>
<evidence type="ECO:0000313" key="1">
    <source>
        <dbReference type="EMBL" id="KTD65734.1"/>
    </source>
</evidence>
<reference evidence="1 2" key="1">
    <citation type="submission" date="2015-11" db="EMBL/GenBank/DDBJ databases">
        <title>Genomic analysis of 38 Legionella species identifies large and diverse effector repertoires.</title>
        <authorList>
            <person name="Burstein D."/>
            <person name="Amaro F."/>
            <person name="Zusman T."/>
            <person name="Lifshitz Z."/>
            <person name="Cohen O."/>
            <person name="Gilbert J.A."/>
            <person name="Pupko T."/>
            <person name="Shuman H.A."/>
            <person name="Segal G."/>
        </authorList>
    </citation>
    <scope>NUCLEOTIDE SEQUENCE [LARGE SCALE GENOMIC DNA]</scope>
    <source>
        <strain evidence="1 2">Mt.St.Helens-9</strain>
    </source>
</reference>